<feature type="compositionally biased region" description="Basic residues" evidence="3">
    <location>
        <begin position="822"/>
        <end position="834"/>
    </location>
</feature>
<keyword evidence="1" id="KW-0833">Ubl conjugation pathway</keyword>
<dbReference type="Pfam" id="PF04781">
    <property type="entry name" value="DUF627"/>
    <property type="match status" value="1"/>
</dbReference>
<organism evidence="5 6">
    <name type="scientific">Acer negundo</name>
    <name type="common">Box elder</name>
    <dbReference type="NCBI Taxonomy" id="4023"/>
    <lineage>
        <taxon>Eukaryota</taxon>
        <taxon>Viridiplantae</taxon>
        <taxon>Streptophyta</taxon>
        <taxon>Embryophyta</taxon>
        <taxon>Tracheophyta</taxon>
        <taxon>Spermatophyta</taxon>
        <taxon>Magnoliopsida</taxon>
        <taxon>eudicotyledons</taxon>
        <taxon>Gunneridae</taxon>
        <taxon>Pentapetalae</taxon>
        <taxon>rosids</taxon>
        <taxon>malvids</taxon>
        <taxon>Sapindales</taxon>
        <taxon>Sapindaceae</taxon>
        <taxon>Hippocastanoideae</taxon>
        <taxon>Acereae</taxon>
        <taxon>Acer</taxon>
    </lineage>
</organism>
<sequence length="992" mass="114472">MGKRKSCSTNDEPPVTPPSTTVDQPLESVHPEIIPAIIRRAMALQQSGEHKKALNFIKDSVSFYPLLGQLRYTEGRIHLSLAKNSTVDDEAKVKHLEDGVRSAQLAVDLLPNSLRCACLLIALVYELAFFDQDWDRVIEACKSGLKIACKRGLKIEKSADYRIRKLFGGDESMVEDEKQSIIMLLQDARKKQLKAITKKLKDNKEDILKYKSFLNNTLSDEKKRGFQKVNIEIGELESHFKSLKYQSAVDLLLEAIDFAKKHKTWKFWECYDCVKKFSDWESYRNHFWELHWLGKLLIWEFEDERLKESIDMFLNSAWKPVDTDKTIKFIVNSMKSMEGLDECKSSSVEEVPGKNSKTDDNLSSKTSMDHPKWEFCDDIERSEILGRIHSLFCLLSKNNCLPLIHFRWAIEYAVDQLQSEIPLSQFRNLGLETPQIICFLGASQLTELLTFFEDLDHKCGVSEKFKIDNSMDDKRSGHHDIKERVLFSRDFSCILLRRELNVTKAVAGDGSAVSFSADECEDDMLPDSDDTMSWLYGGSNCKEGLESWSSLRESRRSQALKSRRAYFEKLSVLPNICSRNAEKNSSKLTAIQTVESMILQEIEKREKSPEYEPQLYMDLLKNRQKKLQEMNNSFVTSEFDEEQQVLSSEFDLISEVMEKEQEILSRDQSQSEGCCVEDESRMQECTKQRDSCIEKALRLLKKQLLKDVGLPILINQPNPVQVFNYFNCSLFTNSLLCFHGAIIQRRTNALNQYERELTNITVCDYRSIVVPMLKSLLQSRLKNLYEDAQEKSKAAEEDLLADVAVEAEKKINKGFDNMKQKQDKKKKKRNKNVRKTKESKATDDNKHLELHGKDAEQNDNPNSNNDDSLDEPKQSTASDEILTLLEEMALEADKDSAVVKQNQDKKKKKKNKNPETCKESEATDASEHIELHQKDEEQNYNLDCKNDDSLDKLKQSTVADEARKLDEYLEILRQFEHEVSQCQRILKTKKKK</sequence>
<reference evidence="5" key="2">
    <citation type="submission" date="2023-02" db="EMBL/GenBank/DDBJ databases">
        <authorList>
            <person name="Swenson N.G."/>
            <person name="Wegrzyn J.L."/>
            <person name="Mcevoy S.L."/>
        </authorList>
    </citation>
    <scope>NUCLEOTIDE SEQUENCE</scope>
    <source>
        <strain evidence="5">91603</strain>
        <tissue evidence="5">Leaf</tissue>
    </source>
</reference>
<dbReference type="PROSITE" id="PS00028">
    <property type="entry name" value="ZINC_FINGER_C2H2_1"/>
    <property type="match status" value="1"/>
</dbReference>
<feature type="region of interest" description="Disordered" evidence="3">
    <location>
        <begin position="1"/>
        <end position="26"/>
    </location>
</feature>
<feature type="region of interest" description="Disordered" evidence="3">
    <location>
        <begin position="814"/>
        <end position="875"/>
    </location>
</feature>
<keyword evidence="2" id="KW-0378">Hydrolase</keyword>
<evidence type="ECO:0000259" key="4">
    <source>
        <dbReference type="PROSITE" id="PS00028"/>
    </source>
</evidence>
<feature type="region of interest" description="Disordered" evidence="3">
    <location>
        <begin position="895"/>
        <end position="955"/>
    </location>
</feature>
<dbReference type="EMBL" id="JAJSOW010000108">
    <property type="protein sequence ID" value="KAI9154326.1"/>
    <property type="molecule type" value="Genomic_DNA"/>
</dbReference>
<evidence type="ECO:0000313" key="6">
    <source>
        <dbReference type="Proteomes" id="UP001064489"/>
    </source>
</evidence>
<dbReference type="PANTHER" id="PTHR22975">
    <property type="entry name" value="UBIQUITIN SPECIFIC PROTEINASE"/>
    <property type="match status" value="1"/>
</dbReference>
<reference evidence="5" key="1">
    <citation type="journal article" date="2022" name="Plant J.">
        <title>Strategies of tolerance reflected in two North American maple genomes.</title>
        <authorList>
            <person name="McEvoy S.L."/>
            <person name="Sezen U.U."/>
            <person name="Trouern-Trend A."/>
            <person name="McMahon S.M."/>
            <person name="Schaberg P.G."/>
            <person name="Yang J."/>
            <person name="Wegrzyn J.L."/>
            <person name="Swenson N.G."/>
        </authorList>
    </citation>
    <scope>NUCLEOTIDE SEQUENCE</scope>
    <source>
        <strain evidence="5">91603</strain>
    </source>
</reference>
<dbReference type="InterPro" id="IPR006866">
    <property type="entry name" value="DUF627_N"/>
</dbReference>
<feature type="compositionally biased region" description="Basic and acidic residues" evidence="3">
    <location>
        <begin position="912"/>
        <end position="937"/>
    </location>
</feature>
<evidence type="ECO:0000256" key="3">
    <source>
        <dbReference type="SAM" id="MobiDB-lite"/>
    </source>
</evidence>
<name>A0AAD5IAF1_ACENE</name>
<evidence type="ECO:0000256" key="2">
    <source>
        <dbReference type="ARBA" id="ARBA00022801"/>
    </source>
</evidence>
<proteinExistence type="predicted"/>
<comment type="caution">
    <text evidence="5">The sequence shown here is derived from an EMBL/GenBank/DDBJ whole genome shotgun (WGS) entry which is preliminary data.</text>
</comment>
<gene>
    <name evidence="5" type="ORF">LWI28_024471</name>
</gene>
<dbReference type="InterPro" id="IPR013087">
    <property type="entry name" value="Znf_C2H2_type"/>
</dbReference>
<dbReference type="PANTHER" id="PTHR22975:SF9">
    <property type="entry name" value="ECHINUS SPLICE FORM 3"/>
    <property type="match status" value="1"/>
</dbReference>
<protein>
    <recommendedName>
        <fullName evidence="4">C2H2-type domain-containing protein</fullName>
    </recommendedName>
</protein>
<dbReference type="Pfam" id="PF04780">
    <property type="entry name" value="DUF629"/>
    <property type="match status" value="1"/>
</dbReference>
<dbReference type="GO" id="GO:0016787">
    <property type="term" value="F:hydrolase activity"/>
    <property type="evidence" value="ECO:0007669"/>
    <property type="project" value="UniProtKB-KW"/>
</dbReference>
<dbReference type="Proteomes" id="UP001064489">
    <property type="component" value="Chromosome 11"/>
</dbReference>
<feature type="region of interest" description="Disordered" evidence="3">
    <location>
        <begin position="344"/>
        <end position="366"/>
    </location>
</feature>
<accession>A0AAD5IAF1</accession>
<feature type="compositionally biased region" description="Basic and acidic residues" evidence="3">
    <location>
        <begin position="835"/>
        <end position="856"/>
    </location>
</feature>
<keyword evidence="6" id="KW-1185">Reference proteome</keyword>
<dbReference type="InterPro" id="IPR052398">
    <property type="entry name" value="Ubiquitin_hydrolase_53/54"/>
</dbReference>
<feature type="domain" description="C2H2-type" evidence="4">
    <location>
        <begin position="270"/>
        <end position="291"/>
    </location>
</feature>
<feature type="compositionally biased region" description="Basic and acidic residues" evidence="3">
    <location>
        <begin position="944"/>
        <end position="955"/>
    </location>
</feature>
<dbReference type="AlphaFoldDB" id="A0AAD5IAF1"/>
<dbReference type="InterPro" id="IPR006865">
    <property type="entry name" value="DUF629"/>
</dbReference>
<feature type="compositionally biased region" description="Basic and acidic residues" evidence="3">
    <location>
        <begin position="356"/>
        <end position="366"/>
    </location>
</feature>
<evidence type="ECO:0000256" key="1">
    <source>
        <dbReference type="ARBA" id="ARBA00022786"/>
    </source>
</evidence>
<evidence type="ECO:0000313" key="5">
    <source>
        <dbReference type="EMBL" id="KAI9154326.1"/>
    </source>
</evidence>